<comment type="caution">
    <text evidence="3">The sequence shown here is derived from an EMBL/GenBank/DDBJ whole genome shotgun (WGS) entry which is preliminary data.</text>
</comment>
<dbReference type="PANTHER" id="PTHR21666:SF270">
    <property type="entry name" value="MUREIN HYDROLASE ACTIVATOR ENVC"/>
    <property type="match status" value="1"/>
</dbReference>
<dbReference type="SMART" id="SM00257">
    <property type="entry name" value="LysM"/>
    <property type="match status" value="1"/>
</dbReference>
<organism evidence="3 4">
    <name type="scientific">Dysgonomonas gadei ATCC BAA-286</name>
    <dbReference type="NCBI Taxonomy" id="742766"/>
    <lineage>
        <taxon>Bacteria</taxon>
        <taxon>Pseudomonadati</taxon>
        <taxon>Bacteroidota</taxon>
        <taxon>Bacteroidia</taxon>
        <taxon>Bacteroidales</taxon>
        <taxon>Dysgonomonadaceae</taxon>
        <taxon>Dysgonomonas</taxon>
    </lineage>
</organism>
<dbReference type="Gene3D" id="2.70.70.10">
    <property type="entry name" value="Glucose Permease (Domain IIA)"/>
    <property type="match status" value="1"/>
</dbReference>
<dbReference type="EMBL" id="ADLV01000049">
    <property type="protein sequence ID" value="EGJ99937.1"/>
    <property type="molecule type" value="Genomic_DNA"/>
</dbReference>
<dbReference type="AlphaFoldDB" id="F5J393"/>
<dbReference type="Gene3D" id="3.10.350.10">
    <property type="entry name" value="LysM domain"/>
    <property type="match status" value="1"/>
</dbReference>
<dbReference type="CDD" id="cd00118">
    <property type="entry name" value="LysM"/>
    <property type="match status" value="1"/>
</dbReference>
<dbReference type="InterPro" id="IPR018392">
    <property type="entry name" value="LysM"/>
</dbReference>
<dbReference type="eggNOG" id="COG0739">
    <property type="taxonomic scope" value="Bacteria"/>
</dbReference>
<dbReference type="InterPro" id="IPR016047">
    <property type="entry name" value="M23ase_b-sheet_dom"/>
</dbReference>
<dbReference type="Proteomes" id="UP000004913">
    <property type="component" value="Unassembled WGS sequence"/>
</dbReference>
<dbReference type="Pfam" id="PF01551">
    <property type="entry name" value="Peptidase_M23"/>
    <property type="match status" value="1"/>
</dbReference>
<feature type="signal peptide" evidence="1">
    <location>
        <begin position="1"/>
        <end position="32"/>
    </location>
</feature>
<dbReference type="SUPFAM" id="SSF54106">
    <property type="entry name" value="LysM domain"/>
    <property type="match status" value="1"/>
</dbReference>
<protein>
    <recommendedName>
        <fullName evidence="2">LysM domain-containing protein</fullName>
    </recommendedName>
</protein>
<dbReference type="SUPFAM" id="SSF51261">
    <property type="entry name" value="Duplicated hybrid motif"/>
    <property type="match status" value="1"/>
</dbReference>
<reference evidence="3 4" key="1">
    <citation type="submission" date="2011-04" db="EMBL/GenBank/DDBJ databases">
        <title>The Genome Sequence of Dysgonomonas gadei ATCC BAA-286.</title>
        <authorList>
            <consortium name="The Broad Institute Genome Sequencing Platform"/>
            <person name="Earl A."/>
            <person name="Ward D."/>
            <person name="Feldgarden M."/>
            <person name="Gevers D."/>
            <person name="Pudlo N."/>
            <person name="Martens E."/>
            <person name="Allen-Vercoe E."/>
            <person name="Young S.K."/>
            <person name="Zeng Q."/>
            <person name="Gargeya S."/>
            <person name="Fitzgerald M."/>
            <person name="Haas B."/>
            <person name="Abouelleil A."/>
            <person name="Alvarado L."/>
            <person name="Arachchi H.M."/>
            <person name="Berlin A."/>
            <person name="Brown A."/>
            <person name="Chapman S.B."/>
            <person name="Chen Z."/>
            <person name="Dunbar C."/>
            <person name="Freedman E."/>
            <person name="Gearin G."/>
            <person name="Gellesch M."/>
            <person name="Goldberg J."/>
            <person name="Griggs A."/>
            <person name="Gujja S."/>
            <person name="Heiman D."/>
            <person name="Howarth C."/>
            <person name="Larson L."/>
            <person name="Lui A."/>
            <person name="MacDonald P.J.P."/>
            <person name="Mehta T."/>
            <person name="Montmayeur A."/>
            <person name="Murphy C."/>
            <person name="Neiman D."/>
            <person name="Pearson M."/>
            <person name="Priest M."/>
            <person name="Roberts A."/>
            <person name="Saif S."/>
            <person name="Shea T."/>
            <person name="Shenoy N."/>
            <person name="Sisk P."/>
            <person name="Stolte C."/>
            <person name="Sykes S."/>
            <person name="Yandava C."/>
            <person name="Wortman J."/>
            <person name="Nusbaum C."/>
            <person name="Birren B."/>
        </authorList>
    </citation>
    <scope>NUCLEOTIDE SEQUENCE [LARGE SCALE GENOMIC DNA]</scope>
    <source>
        <strain evidence="3 4">ATCC BAA-286</strain>
    </source>
</reference>
<dbReference type="RefSeq" id="WP_006801341.1">
    <property type="nucleotide sequence ID" value="NZ_GL891991.1"/>
</dbReference>
<evidence type="ECO:0000313" key="4">
    <source>
        <dbReference type="Proteomes" id="UP000004913"/>
    </source>
</evidence>
<evidence type="ECO:0000256" key="1">
    <source>
        <dbReference type="SAM" id="SignalP"/>
    </source>
</evidence>
<dbReference type="OrthoDB" id="9805070at2"/>
<dbReference type="PROSITE" id="PS51782">
    <property type="entry name" value="LYSM"/>
    <property type="match status" value="1"/>
</dbReference>
<dbReference type="HOGENOM" id="CLU_054747_1_0_10"/>
<dbReference type="CDD" id="cd12797">
    <property type="entry name" value="M23_peptidase"/>
    <property type="match status" value="1"/>
</dbReference>
<evidence type="ECO:0000259" key="2">
    <source>
        <dbReference type="PROSITE" id="PS51782"/>
    </source>
</evidence>
<feature type="domain" description="LysM" evidence="2">
    <location>
        <begin position="295"/>
        <end position="339"/>
    </location>
</feature>
<dbReference type="GO" id="GO:0004222">
    <property type="term" value="F:metalloendopeptidase activity"/>
    <property type="evidence" value="ECO:0007669"/>
    <property type="project" value="TreeGrafter"/>
</dbReference>
<proteinExistence type="predicted"/>
<keyword evidence="4" id="KW-1185">Reference proteome</keyword>
<dbReference type="InterPro" id="IPR011055">
    <property type="entry name" value="Dup_hybrid_motif"/>
</dbReference>
<name>F5J393_9BACT</name>
<evidence type="ECO:0000313" key="3">
    <source>
        <dbReference type="EMBL" id="EGJ99937.1"/>
    </source>
</evidence>
<dbReference type="InterPro" id="IPR050570">
    <property type="entry name" value="Cell_wall_metabolism_enzyme"/>
</dbReference>
<dbReference type="InterPro" id="IPR036779">
    <property type="entry name" value="LysM_dom_sf"/>
</dbReference>
<feature type="chain" id="PRO_5003324326" description="LysM domain-containing protein" evidence="1">
    <location>
        <begin position="33"/>
        <end position="340"/>
    </location>
</feature>
<dbReference type="PANTHER" id="PTHR21666">
    <property type="entry name" value="PEPTIDASE-RELATED"/>
    <property type="match status" value="1"/>
</dbReference>
<sequence>MQEKKNSLTEGLKKLRLLPLAAMFLLPMSSFAQHTDNTSESNADRVELKYKQRHSRMNANNLYADGIKIKRDLSILKEVQEERVLAADEIPAEDLYSGIWNNRYVNAYRSIENIPDTFTVNLANFTMPTMGYITSNFGPRRRRMHYGIDLKVQTGDTIYAAFDGKVRVKQYERRGYGYYLALRHPNGLETVYGHLSKFLVEEDDVVKSGDPIALGGNTGRSTGSHLHFEIRFLGNPINPIKIVDFENKVCHKDTYLVTADSYSRSSKGVNVNTLASTTTRSKANVKNKYASGNVNYHRIKSGDTLGAIARKYGTTVSKICSLNSITTKTTLRLGKSLRVS</sequence>
<gene>
    <name evidence="3" type="ORF">HMPREF9455_03810</name>
</gene>
<dbReference type="STRING" id="742766.HMPREF9455_03810"/>
<dbReference type="Pfam" id="PF01476">
    <property type="entry name" value="LysM"/>
    <property type="match status" value="1"/>
</dbReference>
<keyword evidence="1" id="KW-0732">Signal</keyword>
<accession>F5J393</accession>